<dbReference type="Proteomes" id="UP000265618">
    <property type="component" value="Unassembled WGS sequence"/>
</dbReference>
<keyword evidence="2" id="KW-0812">Transmembrane</keyword>
<dbReference type="OrthoDB" id="377733at2759"/>
<comment type="subcellular location">
    <subcellularLocation>
        <location evidence="1">Membrane</location>
    </subcellularLocation>
</comment>
<feature type="non-terminal residue" evidence="6">
    <location>
        <position position="1"/>
    </location>
</feature>
<name>A0A9K3D6P2_9EUKA</name>
<dbReference type="InterPro" id="IPR023214">
    <property type="entry name" value="HAD_sf"/>
</dbReference>
<dbReference type="SUPFAM" id="SSF56784">
    <property type="entry name" value="HAD-like"/>
    <property type="match status" value="1"/>
</dbReference>
<accession>A0A9K3D6P2</accession>
<feature type="region of interest" description="Disordered" evidence="5">
    <location>
        <begin position="130"/>
        <end position="149"/>
    </location>
</feature>
<dbReference type="GO" id="GO:0045332">
    <property type="term" value="P:phospholipid translocation"/>
    <property type="evidence" value="ECO:0007669"/>
    <property type="project" value="TreeGrafter"/>
</dbReference>
<dbReference type="InterPro" id="IPR018303">
    <property type="entry name" value="ATPase_P-typ_P_site"/>
</dbReference>
<keyword evidence="4" id="KW-0472">Membrane</keyword>
<gene>
    <name evidence="6" type="ORF">KIPB_012791</name>
</gene>
<feature type="non-terminal residue" evidence="6">
    <location>
        <position position="176"/>
    </location>
</feature>
<evidence type="ECO:0000256" key="5">
    <source>
        <dbReference type="SAM" id="MobiDB-lite"/>
    </source>
</evidence>
<evidence type="ECO:0000256" key="1">
    <source>
        <dbReference type="ARBA" id="ARBA00004370"/>
    </source>
</evidence>
<dbReference type="InterPro" id="IPR036412">
    <property type="entry name" value="HAD-like_sf"/>
</dbReference>
<dbReference type="EMBL" id="BDIP01005788">
    <property type="protein sequence ID" value="GIQ90123.1"/>
    <property type="molecule type" value="Genomic_DNA"/>
</dbReference>
<evidence type="ECO:0000256" key="4">
    <source>
        <dbReference type="ARBA" id="ARBA00023136"/>
    </source>
</evidence>
<keyword evidence="7" id="KW-1185">Reference proteome</keyword>
<sequence length="176" mass="19273">VTLDLVKMYCALLVTWDTKMTSHHRTDIPKQYRHASALNSDIMEDLGCIDHIFTDKTGTLTANVMTFVKAASLSDSLDKGRASLTYYGHGPDPDTKTLSDSRASFHPSQSHAAGLLTAISMCHTCTVRRRRDTPSGTDLRGRGTEETDVTADNITDERGLTCEYMGASSDEVALLQ</sequence>
<proteinExistence type="predicted"/>
<dbReference type="Gene3D" id="3.40.50.1000">
    <property type="entry name" value="HAD superfamily/HAD-like"/>
    <property type="match status" value="1"/>
</dbReference>
<organism evidence="6 7">
    <name type="scientific">Kipferlia bialata</name>
    <dbReference type="NCBI Taxonomy" id="797122"/>
    <lineage>
        <taxon>Eukaryota</taxon>
        <taxon>Metamonada</taxon>
        <taxon>Carpediemonas-like organisms</taxon>
        <taxon>Kipferlia</taxon>
    </lineage>
</organism>
<dbReference type="GO" id="GO:0140326">
    <property type="term" value="F:ATPase-coupled intramembrane lipid transporter activity"/>
    <property type="evidence" value="ECO:0007669"/>
    <property type="project" value="TreeGrafter"/>
</dbReference>
<dbReference type="PROSITE" id="PS00154">
    <property type="entry name" value="ATPASE_E1_E2"/>
    <property type="match status" value="1"/>
</dbReference>
<protein>
    <submittedName>
        <fullName evidence="6">P-type ATPase, subfamily IV</fullName>
    </submittedName>
</protein>
<dbReference type="InterPro" id="IPR023299">
    <property type="entry name" value="ATPase_P-typ_cyto_dom_N"/>
</dbReference>
<dbReference type="Gene3D" id="3.40.1110.10">
    <property type="entry name" value="Calcium-transporting ATPase, cytoplasmic domain N"/>
    <property type="match status" value="1"/>
</dbReference>
<keyword evidence="3" id="KW-1133">Transmembrane helix</keyword>
<evidence type="ECO:0000313" key="6">
    <source>
        <dbReference type="EMBL" id="GIQ90123.1"/>
    </source>
</evidence>
<dbReference type="GO" id="GO:0005886">
    <property type="term" value="C:plasma membrane"/>
    <property type="evidence" value="ECO:0007669"/>
    <property type="project" value="TreeGrafter"/>
</dbReference>
<evidence type="ECO:0000256" key="2">
    <source>
        <dbReference type="ARBA" id="ARBA00022692"/>
    </source>
</evidence>
<dbReference type="PANTHER" id="PTHR24092">
    <property type="entry name" value="PROBABLE PHOSPHOLIPID-TRANSPORTING ATPASE"/>
    <property type="match status" value="1"/>
</dbReference>
<reference evidence="6 7" key="1">
    <citation type="journal article" date="2018" name="PLoS ONE">
        <title>The draft genome of Kipferlia bialata reveals reductive genome evolution in fornicate parasites.</title>
        <authorList>
            <person name="Tanifuji G."/>
            <person name="Takabayashi S."/>
            <person name="Kume K."/>
            <person name="Takagi M."/>
            <person name="Nakayama T."/>
            <person name="Kamikawa R."/>
            <person name="Inagaki Y."/>
            <person name="Hashimoto T."/>
        </authorList>
    </citation>
    <scope>NUCLEOTIDE SEQUENCE [LARGE SCALE GENOMIC DNA]</scope>
    <source>
        <strain evidence="6">NY0173</strain>
    </source>
</reference>
<comment type="caution">
    <text evidence="6">The sequence shown here is derived from an EMBL/GenBank/DDBJ whole genome shotgun (WGS) entry which is preliminary data.</text>
</comment>
<dbReference type="AlphaFoldDB" id="A0A9K3D6P2"/>
<evidence type="ECO:0000313" key="7">
    <source>
        <dbReference type="Proteomes" id="UP000265618"/>
    </source>
</evidence>
<evidence type="ECO:0000256" key="3">
    <source>
        <dbReference type="ARBA" id="ARBA00022989"/>
    </source>
</evidence>
<dbReference type="GO" id="GO:0000166">
    <property type="term" value="F:nucleotide binding"/>
    <property type="evidence" value="ECO:0007669"/>
    <property type="project" value="InterPro"/>
</dbReference>